<dbReference type="Proteomes" id="UP001153269">
    <property type="component" value="Unassembled WGS sequence"/>
</dbReference>
<accession>A0A9N7UVF5</accession>
<dbReference type="AlphaFoldDB" id="A0A9N7UVF5"/>
<protein>
    <submittedName>
        <fullName evidence="1">Uncharacterized protein</fullName>
    </submittedName>
</protein>
<gene>
    <name evidence="1" type="ORF">PLEPLA_LOCUS25493</name>
</gene>
<keyword evidence="2" id="KW-1185">Reference proteome</keyword>
<dbReference type="EMBL" id="CADEAL010002035">
    <property type="protein sequence ID" value="CAB1437524.1"/>
    <property type="molecule type" value="Genomic_DNA"/>
</dbReference>
<organism evidence="1 2">
    <name type="scientific">Pleuronectes platessa</name>
    <name type="common">European plaice</name>
    <dbReference type="NCBI Taxonomy" id="8262"/>
    <lineage>
        <taxon>Eukaryota</taxon>
        <taxon>Metazoa</taxon>
        <taxon>Chordata</taxon>
        <taxon>Craniata</taxon>
        <taxon>Vertebrata</taxon>
        <taxon>Euteleostomi</taxon>
        <taxon>Actinopterygii</taxon>
        <taxon>Neopterygii</taxon>
        <taxon>Teleostei</taxon>
        <taxon>Neoteleostei</taxon>
        <taxon>Acanthomorphata</taxon>
        <taxon>Carangaria</taxon>
        <taxon>Pleuronectiformes</taxon>
        <taxon>Pleuronectoidei</taxon>
        <taxon>Pleuronectidae</taxon>
        <taxon>Pleuronectes</taxon>
    </lineage>
</organism>
<reference evidence="1" key="1">
    <citation type="submission" date="2020-03" db="EMBL/GenBank/DDBJ databases">
        <authorList>
            <person name="Weist P."/>
        </authorList>
    </citation>
    <scope>NUCLEOTIDE SEQUENCE</scope>
</reference>
<evidence type="ECO:0000313" key="1">
    <source>
        <dbReference type="EMBL" id="CAB1437524.1"/>
    </source>
</evidence>
<comment type="caution">
    <text evidence="1">The sequence shown here is derived from an EMBL/GenBank/DDBJ whole genome shotgun (WGS) entry which is preliminary data.</text>
</comment>
<evidence type="ECO:0000313" key="2">
    <source>
        <dbReference type="Proteomes" id="UP001153269"/>
    </source>
</evidence>
<proteinExistence type="predicted"/>
<sequence length="119" mass="13097">MAIKGPIGCTDRTHWAGDGPRPHRPFWTGHTPQFLATNRTSKAVHLPAPQVQDYSHLRGPLHYLSYTAGSPLSFPEGRVQHHKPLGALQLPPWDNCLCEHTLAACEEVGWQSVAQCANA</sequence>
<name>A0A9N7UVF5_PLEPL</name>